<comment type="caution">
    <text evidence="2">The sequence shown here is derived from an EMBL/GenBank/DDBJ whole genome shotgun (WGS) entry which is preliminary data.</text>
</comment>
<gene>
    <name evidence="2" type="ORF">NITHO_2280004</name>
</gene>
<feature type="region of interest" description="Disordered" evidence="1">
    <location>
        <begin position="37"/>
        <end position="58"/>
    </location>
</feature>
<dbReference type="AlphaFoldDB" id="I4EFE9"/>
<evidence type="ECO:0000313" key="3">
    <source>
        <dbReference type="Proteomes" id="UP000004221"/>
    </source>
</evidence>
<feature type="compositionally biased region" description="Polar residues" evidence="1">
    <location>
        <begin position="48"/>
        <end position="58"/>
    </location>
</feature>
<keyword evidence="3" id="KW-1185">Reference proteome</keyword>
<organism evidence="2 3">
    <name type="scientific">Nitrolancea hollandica Lb</name>
    <dbReference type="NCBI Taxonomy" id="1129897"/>
    <lineage>
        <taxon>Bacteria</taxon>
        <taxon>Pseudomonadati</taxon>
        <taxon>Thermomicrobiota</taxon>
        <taxon>Thermomicrobia</taxon>
        <taxon>Sphaerobacterales</taxon>
        <taxon>Sphaerobacterineae</taxon>
        <taxon>Sphaerobacteraceae</taxon>
        <taxon>Nitrolancea</taxon>
    </lineage>
</organism>
<dbReference type="Proteomes" id="UP000004221">
    <property type="component" value="Unassembled WGS sequence"/>
</dbReference>
<feature type="region of interest" description="Disordered" evidence="1">
    <location>
        <begin position="95"/>
        <end position="128"/>
    </location>
</feature>
<name>I4EFE9_9BACT</name>
<dbReference type="EMBL" id="CAGS01000144">
    <property type="protein sequence ID" value="CCF83411.1"/>
    <property type="molecule type" value="Genomic_DNA"/>
</dbReference>
<evidence type="ECO:0000313" key="2">
    <source>
        <dbReference type="EMBL" id="CCF83411.1"/>
    </source>
</evidence>
<accession>I4EFE9</accession>
<evidence type="ECO:0000256" key="1">
    <source>
        <dbReference type="SAM" id="MobiDB-lite"/>
    </source>
</evidence>
<proteinExistence type="predicted"/>
<sequence length="128" mass="14428">MFPDDVNQHRALFRPDNRPALLLRLRFDLVEYLFRSRHPSSPSHASRGQPSRNTGIAGCNSLNLLANRRIREAHAGNMHRTVITSGSEHAMVVARQKSGSPALGTRAGRDDEFRLPRYSPSNGRLYPR</sequence>
<reference evidence="2 3" key="1">
    <citation type="journal article" date="2012" name="ISME J.">
        <title>Nitrification expanded: discovery, physiology and genomics of a nitrite-oxidizing bacterium from the phylum Chloroflexi.</title>
        <authorList>
            <person name="Sorokin D.Y."/>
            <person name="Lucker S."/>
            <person name="Vejmelkova D."/>
            <person name="Kostrikina N.A."/>
            <person name="Kleerebezem R."/>
            <person name="Rijpstra W.I."/>
            <person name="Damste J.S."/>
            <person name="Le Paslier D."/>
            <person name="Muyzer G."/>
            <person name="Wagner M."/>
            <person name="van Loosdrecht M.C."/>
            <person name="Daims H."/>
        </authorList>
    </citation>
    <scope>NUCLEOTIDE SEQUENCE [LARGE SCALE GENOMIC DNA]</scope>
    <source>
        <strain evidence="3">none</strain>
    </source>
</reference>
<protein>
    <submittedName>
        <fullName evidence="2">Uncharacterized protein</fullName>
    </submittedName>
</protein>